<dbReference type="PANTHER" id="PTHR39963:SF1">
    <property type="entry name" value="MNMC-LIKE METHYLTRANSFERASE DOMAIN-CONTAINING PROTEIN"/>
    <property type="match status" value="1"/>
</dbReference>
<organism evidence="2 3">
    <name type="scientific">Marinilabilia rubra</name>
    <dbReference type="NCBI Taxonomy" id="2162893"/>
    <lineage>
        <taxon>Bacteria</taxon>
        <taxon>Pseudomonadati</taxon>
        <taxon>Bacteroidota</taxon>
        <taxon>Bacteroidia</taxon>
        <taxon>Marinilabiliales</taxon>
        <taxon>Marinilabiliaceae</taxon>
        <taxon>Marinilabilia</taxon>
    </lineage>
</organism>
<dbReference type="RefSeq" id="WP_109265006.1">
    <property type="nucleotide sequence ID" value="NZ_QEWP01000011.1"/>
</dbReference>
<dbReference type="Pfam" id="PF05430">
    <property type="entry name" value="Methyltransf_30"/>
    <property type="match status" value="1"/>
</dbReference>
<keyword evidence="2" id="KW-0489">Methyltransferase</keyword>
<dbReference type="GO" id="GO:0016645">
    <property type="term" value="F:oxidoreductase activity, acting on the CH-NH group of donors"/>
    <property type="evidence" value="ECO:0007669"/>
    <property type="project" value="InterPro"/>
</dbReference>
<dbReference type="GO" id="GO:0004808">
    <property type="term" value="F:tRNA (5-methylaminomethyl-2-thiouridylate)(34)-methyltransferase activity"/>
    <property type="evidence" value="ECO:0007669"/>
    <property type="project" value="InterPro"/>
</dbReference>
<dbReference type="Proteomes" id="UP000244956">
    <property type="component" value="Unassembled WGS sequence"/>
</dbReference>
<evidence type="ECO:0000259" key="1">
    <source>
        <dbReference type="Pfam" id="PF05430"/>
    </source>
</evidence>
<reference evidence="2 3" key="1">
    <citation type="submission" date="2018-05" db="EMBL/GenBank/DDBJ databases">
        <title>Marinilabilia rubrum sp. nov., isolated from saltern sediment.</title>
        <authorList>
            <person name="Zhang R."/>
        </authorList>
    </citation>
    <scope>NUCLEOTIDE SEQUENCE [LARGE SCALE GENOMIC DNA]</scope>
    <source>
        <strain evidence="2 3">WTE16</strain>
    </source>
</reference>
<dbReference type="EMBL" id="QEWP01000011">
    <property type="protein sequence ID" value="PWD98744.1"/>
    <property type="molecule type" value="Genomic_DNA"/>
</dbReference>
<dbReference type="SUPFAM" id="SSF53335">
    <property type="entry name" value="S-adenosyl-L-methionine-dependent methyltransferases"/>
    <property type="match status" value="1"/>
</dbReference>
<accession>A0A2U2B6T0</accession>
<dbReference type="GO" id="GO:0032259">
    <property type="term" value="P:methylation"/>
    <property type="evidence" value="ECO:0007669"/>
    <property type="project" value="UniProtKB-KW"/>
</dbReference>
<dbReference type="AlphaFoldDB" id="A0A2U2B6T0"/>
<dbReference type="NCBIfam" id="NF033855">
    <property type="entry name" value="tRNA_MNMC2"/>
    <property type="match status" value="1"/>
</dbReference>
<comment type="caution">
    <text evidence="2">The sequence shown here is derived from an EMBL/GenBank/DDBJ whole genome shotgun (WGS) entry which is preliminary data.</text>
</comment>
<dbReference type="InterPro" id="IPR047785">
    <property type="entry name" value="tRNA_MNMC2"/>
</dbReference>
<dbReference type="InterPro" id="IPR008471">
    <property type="entry name" value="MnmC-like_methylTransf"/>
</dbReference>
<feature type="domain" description="MnmC-like methyltransferase" evidence="1">
    <location>
        <begin position="148"/>
        <end position="222"/>
    </location>
</feature>
<proteinExistence type="predicted"/>
<gene>
    <name evidence="2" type="ORF">DDZ16_13470</name>
</gene>
<dbReference type="Gene3D" id="3.40.50.150">
    <property type="entry name" value="Vaccinia Virus protein VP39"/>
    <property type="match status" value="1"/>
</dbReference>
<evidence type="ECO:0000313" key="3">
    <source>
        <dbReference type="Proteomes" id="UP000244956"/>
    </source>
</evidence>
<name>A0A2U2B6T0_9BACT</name>
<keyword evidence="2" id="KW-0808">Transferase</keyword>
<protein>
    <submittedName>
        <fullName evidence="2">SAM-dependent methyltransferase</fullName>
    </submittedName>
</protein>
<sequence length="228" mass="25932">MSTNHPSIQLKISEDGSSTLYRPDLDEHYHSIHGAIQESMHVFIEAGFNHHPGNQLNILEIGFGTGLNALLTLLYGQDKNIYYHSLERYPVNPELVSRINYPDCLHIAEAANYFEKLHEAPWNSKEEIHKNFTLFKEAGSLEDFNTSIRFDLIYFDAFAPDKQPELWTPGIFEYLAQHMNEGGTLTTYSAKGTVKRALKSAGLSLEKIPGPPGKRDMLRAVKRQKMVR</sequence>
<evidence type="ECO:0000313" key="2">
    <source>
        <dbReference type="EMBL" id="PWD98744.1"/>
    </source>
</evidence>
<dbReference type="OrthoDB" id="9786494at2"/>
<dbReference type="InterPro" id="IPR029063">
    <property type="entry name" value="SAM-dependent_MTases_sf"/>
</dbReference>
<dbReference type="PANTHER" id="PTHR39963">
    <property type="entry name" value="SLL0983 PROTEIN"/>
    <property type="match status" value="1"/>
</dbReference>
<keyword evidence="3" id="KW-1185">Reference proteome</keyword>